<dbReference type="PANTHER" id="PTHR30183:SF6">
    <property type="entry name" value="INNER MEMBRANE ABC TRANSPORTER PERMEASE PROTEIN YNJC"/>
    <property type="match status" value="1"/>
</dbReference>
<feature type="domain" description="ABC transmembrane type-1" evidence="8">
    <location>
        <begin position="57"/>
        <end position="268"/>
    </location>
</feature>
<keyword evidence="6 7" id="KW-0472">Membrane</keyword>
<evidence type="ECO:0000256" key="3">
    <source>
        <dbReference type="ARBA" id="ARBA00022475"/>
    </source>
</evidence>
<feature type="transmembrane region" description="Helical" evidence="7">
    <location>
        <begin position="510"/>
        <end position="531"/>
    </location>
</feature>
<dbReference type="OrthoDB" id="7852521at2"/>
<feature type="transmembrane region" description="Helical" evidence="7">
    <location>
        <begin position="55"/>
        <end position="83"/>
    </location>
</feature>
<feature type="transmembrane region" description="Helical" evidence="7">
    <location>
        <begin position="406"/>
        <end position="430"/>
    </location>
</feature>
<dbReference type="GO" id="GO:0005886">
    <property type="term" value="C:plasma membrane"/>
    <property type="evidence" value="ECO:0007669"/>
    <property type="project" value="UniProtKB-SubCell"/>
</dbReference>
<proteinExistence type="predicted"/>
<dbReference type="Gene3D" id="1.10.3720.10">
    <property type="entry name" value="MetI-like"/>
    <property type="match status" value="2"/>
</dbReference>
<dbReference type="InterPro" id="IPR000515">
    <property type="entry name" value="MetI-like"/>
</dbReference>
<feature type="domain" description="ABC transmembrane type-1" evidence="8">
    <location>
        <begin position="343"/>
        <end position="524"/>
    </location>
</feature>
<dbReference type="GO" id="GO:0055085">
    <property type="term" value="P:transmembrane transport"/>
    <property type="evidence" value="ECO:0007669"/>
    <property type="project" value="InterPro"/>
</dbReference>
<dbReference type="EMBL" id="MTJN01000002">
    <property type="protein sequence ID" value="OOV09130.1"/>
    <property type="molecule type" value="Genomic_DNA"/>
</dbReference>
<feature type="transmembrane region" description="Helical" evidence="7">
    <location>
        <begin position="342"/>
        <end position="365"/>
    </location>
</feature>
<feature type="transmembrane region" description="Helical" evidence="7">
    <location>
        <begin position="204"/>
        <end position="224"/>
    </location>
</feature>
<keyword evidence="2" id="KW-0813">Transport</keyword>
<sequence length="539" mass="59023">METRQLRLGGWGQLLALTLVGLVFVPLLPGLYWALGPSFKIVVWQTLLSDPQWSQAVSATLVSALLGTLLAGLITAGLATRLYPSPTWQRLQQRLPVLLSVPHVAFAVGLFFLIAPSGWLARAAGLFLSWTSPPDWVTVQDPYGLSLALALALKESWFLLWVLAALLGEQAVTRQLAVARSLGYSPAQTWRQVLWPQLLPRLRWPLAAALAYSLSVVDMALILGPGTPPTLAVLTWHWLSDPDTSVQAQGGAAALALLLLFGVISALACGVWWLLRRWRAYPSGQRRADVQHPWPWQTPLLAISYAVLAVLVLWSVADSWFFPALWPDGLSWDAWRSAKLAPFWTTLWLALVVSLLSLPVVLIWLEWGPQRWNAVLYLPLIVPTLPLVAAQYAALLRLQLDATALALVWSHLLWVLPYMLLTLVGTYRAFDARLMTSARALGCSPLQACLRVKWPLLLRPMLAAWAVGFAVSVAQYLPTLFAGAGRFDTVTTEAVALSAGGSRQVLAVQALLQVALPLAAFVLATTLASAWGRNRKGVR</sequence>
<evidence type="ECO:0000313" key="9">
    <source>
        <dbReference type="EMBL" id="OOV09130.1"/>
    </source>
</evidence>
<protein>
    <recommendedName>
        <fullName evidence="8">ABC transmembrane type-1 domain-containing protein</fullName>
    </recommendedName>
</protein>
<evidence type="ECO:0000259" key="8">
    <source>
        <dbReference type="PROSITE" id="PS50928"/>
    </source>
</evidence>
<feature type="transmembrane region" description="Helical" evidence="7">
    <location>
        <begin position="12"/>
        <end position="35"/>
    </location>
</feature>
<feature type="transmembrane region" description="Helical" evidence="7">
    <location>
        <begin position="95"/>
        <end position="123"/>
    </location>
</feature>
<feature type="transmembrane region" description="Helical" evidence="7">
    <location>
        <begin position="456"/>
        <end position="477"/>
    </location>
</feature>
<evidence type="ECO:0000256" key="7">
    <source>
        <dbReference type="SAM" id="Phobius"/>
    </source>
</evidence>
<comment type="caution">
    <text evidence="9">The sequence shown here is derived from an EMBL/GenBank/DDBJ whole genome shotgun (WGS) entry which is preliminary data.</text>
</comment>
<dbReference type="PANTHER" id="PTHR30183">
    <property type="entry name" value="MOLYBDENUM TRANSPORT SYSTEM PERMEASE PROTEIN MODB"/>
    <property type="match status" value="1"/>
</dbReference>
<keyword evidence="5 7" id="KW-1133">Transmembrane helix</keyword>
<reference evidence="9 10" key="1">
    <citation type="submission" date="2017-01" db="EMBL/GenBank/DDBJ databases">
        <title>Genome sequencing of Rhodoferax fermentans JCM 7819.</title>
        <authorList>
            <person name="Kim Y.J."/>
            <person name="Farh M.E.-A."/>
            <person name="Yang D.-C."/>
        </authorList>
    </citation>
    <scope>NUCLEOTIDE SEQUENCE [LARGE SCALE GENOMIC DNA]</scope>
    <source>
        <strain evidence="9 10">JCM 7819</strain>
    </source>
</reference>
<dbReference type="PROSITE" id="PS50928">
    <property type="entry name" value="ABC_TM1"/>
    <property type="match status" value="2"/>
</dbReference>
<dbReference type="SUPFAM" id="SSF161098">
    <property type="entry name" value="MetI-like"/>
    <property type="match status" value="2"/>
</dbReference>
<evidence type="ECO:0000256" key="6">
    <source>
        <dbReference type="ARBA" id="ARBA00023136"/>
    </source>
</evidence>
<organism evidence="9 10">
    <name type="scientific">Rhodoferax fermentans</name>
    <dbReference type="NCBI Taxonomy" id="28066"/>
    <lineage>
        <taxon>Bacteria</taxon>
        <taxon>Pseudomonadati</taxon>
        <taxon>Pseudomonadota</taxon>
        <taxon>Betaproteobacteria</taxon>
        <taxon>Burkholderiales</taxon>
        <taxon>Comamonadaceae</taxon>
        <taxon>Rhodoferax</taxon>
    </lineage>
</organism>
<keyword evidence="10" id="KW-1185">Reference proteome</keyword>
<gene>
    <name evidence="9" type="ORF">RF819_13440</name>
</gene>
<dbReference type="RefSeq" id="WP_078366940.1">
    <property type="nucleotide sequence ID" value="NZ_MTJN01000002.1"/>
</dbReference>
<dbReference type="CDD" id="cd06261">
    <property type="entry name" value="TM_PBP2"/>
    <property type="match status" value="1"/>
</dbReference>
<evidence type="ECO:0000313" key="10">
    <source>
        <dbReference type="Proteomes" id="UP000190750"/>
    </source>
</evidence>
<evidence type="ECO:0000256" key="4">
    <source>
        <dbReference type="ARBA" id="ARBA00022692"/>
    </source>
</evidence>
<dbReference type="Proteomes" id="UP000190750">
    <property type="component" value="Unassembled WGS sequence"/>
</dbReference>
<dbReference type="AlphaFoldDB" id="A0A1T1AYF4"/>
<evidence type="ECO:0000256" key="2">
    <source>
        <dbReference type="ARBA" id="ARBA00022448"/>
    </source>
</evidence>
<evidence type="ECO:0000256" key="1">
    <source>
        <dbReference type="ARBA" id="ARBA00004651"/>
    </source>
</evidence>
<feature type="transmembrane region" description="Helical" evidence="7">
    <location>
        <begin position="143"/>
        <end position="167"/>
    </location>
</feature>
<dbReference type="STRING" id="28066.RF819_13440"/>
<feature type="transmembrane region" description="Helical" evidence="7">
    <location>
        <begin position="296"/>
        <end position="322"/>
    </location>
</feature>
<feature type="transmembrane region" description="Helical" evidence="7">
    <location>
        <begin position="252"/>
        <end position="275"/>
    </location>
</feature>
<accession>A0A1T1AYF4</accession>
<comment type="subcellular location">
    <subcellularLocation>
        <location evidence="1">Cell membrane</location>
        <topology evidence="1">Multi-pass membrane protein</topology>
    </subcellularLocation>
</comment>
<evidence type="ECO:0000256" key="5">
    <source>
        <dbReference type="ARBA" id="ARBA00022989"/>
    </source>
</evidence>
<dbReference type="InterPro" id="IPR035906">
    <property type="entry name" value="MetI-like_sf"/>
</dbReference>
<feature type="transmembrane region" description="Helical" evidence="7">
    <location>
        <begin position="374"/>
        <end position="394"/>
    </location>
</feature>
<keyword evidence="3" id="KW-1003">Cell membrane</keyword>
<keyword evidence="4 7" id="KW-0812">Transmembrane</keyword>
<name>A0A1T1AYF4_RHOFE</name>